<evidence type="ECO:0000259" key="1">
    <source>
        <dbReference type="Pfam" id="PF00535"/>
    </source>
</evidence>
<accession>A0A1F7I6Y4</accession>
<organism evidence="2 3">
    <name type="scientific">Candidatus Roizmanbacteria bacterium RIFCSPHIGHO2_12_FULL_44_10</name>
    <dbReference type="NCBI Taxonomy" id="1802054"/>
    <lineage>
        <taxon>Bacteria</taxon>
        <taxon>Candidatus Roizmaniibacteriota</taxon>
    </lineage>
</organism>
<feature type="domain" description="Glycosyltransferase 2-like" evidence="1">
    <location>
        <begin position="3"/>
        <end position="157"/>
    </location>
</feature>
<sequence>MVSVIIPVFNGAEYLKETVVSALNSAYPRFEILLIDDGSKDTSKIICKQLAKQYGKVRYYSFARNKGLGRVLNFAIKKARGEYICRINQDDRMYRFRLKTQVDFLKENRDVVAVGSYVKQFTPEGKTRIITYLEKDEDIKKLWHIVSPFADPSVMYKKSAVLKAGLYDQSFWPADDTQLWYRMGMVGKLANIPKPLVEVRWHDNAASVKYFKKLALSTLKMHLWADENIEKVSLTIKAYWLIQFVAGMLLSPQMNWYVYRILKRVLHVLYISQRFLEATMNKIKMLVRVIPQPRKFSFSGS</sequence>
<comment type="caution">
    <text evidence="2">The sequence shown here is derived from an EMBL/GenBank/DDBJ whole genome shotgun (WGS) entry which is preliminary data.</text>
</comment>
<protein>
    <recommendedName>
        <fullName evidence="1">Glycosyltransferase 2-like domain-containing protein</fullName>
    </recommendedName>
</protein>
<dbReference type="AlphaFoldDB" id="A0A1F7I6Y4"/>
<dbReference type="EMBL" id="MGAE01000025">
    <property type="protein sequence ID" value="OGK39136.1"/>
    <property type="molecule type" value="Genomic_DNA"/>
</dbReference>
<dbReference type="Pfam" id="PF00535">
    <property type="entry name" value="Glycos_transf_2"/>
    <property type="match status" value="1"/>
</dbReference>
<dbReference type="SUPFAM" id="SSF53448">
    <property type="entry name" value="Nucleotide-diphospho-sugar transferases"/>
    <property type="match status" value="1"/>
</dbReference>
<name>A0A1F7I6Y4_9BACT</name>
<dbReference type="PANTHER" id="PTHR22916">
    <property type="entry name" value="GLYCOSYLTRANSFERASE"/>
    <property type="match status" value="1"/>
</dbReference>
<dbReference type="GO" id="GO:0016758">
    <property type="term" value="F:hexosyltransferase activity"/>
    <property type="evidence" value="ECO:0007669"/>
    <property type="project" value="UniProtKB-ARBA"/>
</dbReference>
<proteinExistence type="predicted"/>
<evidence type="ECO:0000313" key="3">
    <source>
        <dbReference type="Proteomes" id="UP000179024"/>
    </source>
</evidence>
<reference evidence="2 3" key="1">
    <citation type="journal article" date="2016" name="Nat. Commun.">
        <title>Thousands of microbial genomes shed light on interconnected biogeochemical processes in an aquifer system.</title>
        <authorList>
            <person name="Anantharaman K."/>
            <person name="Brown C.T."/>
            <person name="Hug L.A."/>
            <person name="Sharon I."/>
            <person name="Castelle C.J."/>
            <person name="Probst A.J."/>
            <person name="Thomas B.C."/>
            <person name="Singh A."/>
            <person name="Wilkins M.J."/>
            <person name="Karaoz U."/>
            <person name="Brodie E.L."/>
            <person name="Williams K.H."/>
            <person name="Hubbard S.S."/>
            <person name="Banfield J.F."/>
        </authorList>
    </citation>
    <scope>NUCLEOTIDE SEQUENCE [LARGE SCALE GENOMIC DNA]</scope>
</reference>
<dbReference type="Gene3D" id="3.90.550.10">
    <property type="entry name" value="Spore Coat Polysaccharide Biosynthesis Protein SpsA, Chain A"/>
    <property type="match status" value="1"/>
</dbReference>
<dbReference type="CDD" id="cd00761">
    <property type="entry name" value="Glyco_tranf_GTA_type"/>
    <property type="match status" value="1"/>
</dbReference>
<dbReference type="Proteomes" id="UP000179024">
    <property type="component" value="Unassembled WGS sequence"/>
</dbReference>
<evidence type="ECO:0000313" key="2">
    <source>
        <dbReference type="EMBL" id="OGK39136.1"/>
    </source>
</evidence>
<dbReference type="InterPro" id="IPR029044">
    <property type="entry name" value="Nucleotide-diphossugar_trans"/>
</dbReference>
<dbReference type="InterPro" id="IPR001173">
    <property type="entry name" value="Glyco_trans_2-like"/>
</dbReference>
<dbReference type="PANTHER" id="PTHR22916:SF3">
    <property type="entry name" value="UDP-GLCNAC:BETAGAL BETA-1,3-N-ACETYLGLUCOSAMINYLTRANSFERASE-LIKE PROTEIN 1"/>
    <property type="match status" value="1"/>
</dbReference>
<gene>
    <name evidence="2" type="ORF">A3F34_00580</name>
</gene>